<dbReference type="Proteomes" id="UP000199550">
    <property type="component" value="Unassembled WGS sequence"/>
</dbReference>
<dbReference type="InterPro" id="IPR003869">
    <property type="entry name" value="Polysac_CapD-like"/>
</dbReference>
<dbReference type="Pfam" id="PF13727">
    <property type="entry name" value="CoA_binding_3"/>
    <property type="match status" value="1"/>
</dbReference>
<protein>
    <submittedName>
        <fullName evidence="3">NDP-sugar epimerase, includes UDP-GlcNAc-inverting 4,6-dehydratase FlaA1 and capsular polysaccharide biosynthesis protein EpsC</fullName>
    </submittedName>
</protein>
<dbReference type="STRING" id="195913.SAMN04488004_1362"/>
<dbReference type="SUPFAM" id="SSF51735">
    <property type="entry name" value="NAD(P)-binding Rossmann-fold domains"/>
    <property type="match status" value="1"/>
</dbReference>
<reference evidence="3 4" key="1">
    <citation type="submission" date="2016-10" db="EMBL/GenBank/DDBJ databases">
        <authorList>
            <person name="de Groot N.N."/>
        </authorList>
    </citation>
    <scope>NUCLEOTIDE SEQUENCE [LARGE SCALE GENOMIC DNA]</scope>
    <source>
        <strain evidence="3 4">DSM 16199</strain>
    </source>
</reference>
<evidence type="ECO:0000313" key="4">
    <source>
        <dbReference type="Proteomes" id="UP000199550"/>
    </source>
</evidence>
<evidence type="ECO:0000259" key="2">
    <source>
        <dbReference type="Pfam" id="PF02719"/>
    </source>
</evidence>
<dbReference type="CDD" id="cd05237">
    <property type="entry name" value="UDP_invert_4-6DH_SDR_e"/>
    <property type="match status" value="1"/>
</dbReference>
<dbReference type="EMBL" id="FOTF01000036">
    <property type="protein sequence ID" value="SFL64654.1"/>
    <property type="molecule type" value="Genomic_DNA"/>
</dbReference>
<proteinExistence type="inferred from homology"/>
<organism evidence="3 4">
    <name type="scientific">Loktanella salsilacus</name>
    <dbReference type="NCBI Taxonomy" id="195913"/>
    <lineage>
        <taxon>Bacteria</taxon>
        <taxon>Pseudomonadati</taxon>
        <taxon>Pseudomonadota</taxon>
        <taxon>Alphaproteobacteria</taxon>
        <taxon>Rhodobacterales</taxon>
        <taxon>Roseobacteraceae</taxon>
        <taxon>Loktanella</taxon>
    </lineage>
</organism>
<name>A0A1I4JDP0_9RHOB</name>
<evidence type="ECO:0000313" key="3">
    <source>
        <dbReference type="EMBL" id="SFL64654.1"/>
    </source>
</evidence>
<dbReference type="InterPro" id="IPR051203">
    <property type="entry name" value="Polysaccharide_Synthase-Rel"/>
</dbReference>
<dbReference type="InterPro" id="IPR029063">
    <property type="entry name" value="SAM-dependent_MTases_sf"/>
</dbReference>
<evidence type="ECO:0000256" key="1">
    <source>
        <dbReference type="ARBA" id="ARBA00007430"/>
    </source>
</evidence>
<dbReference type="Gene3D" id="3.40.50.720">
    <property type="entry name" value="NAD(P)-binding Rossmann-like Domain"/>
    <property type="match status" value="2"/>
</dbReference>
<dbReference type="PANTHER" id="PTHR43318:SF1">
    <property type="entry name" value="POLYSACCHARIDE BIOSYNTHESIS PROTEIN EPSC-RELATED"/>
    <property type="match status" value="1"/>
</dbReference>
<sequence length="519" mass="55767">MRCFINFALVYFLISVTARMGMLQLLLGIYRRGQDQSRVLIYGAGATGRQLAAALRTDETVFPIAFIDDNTNTQGTIIQGLTVYGPMAIPALIKTHAIDRVLLAMPSAPRPRQAQLSRKLEDMGVEVQAVPSFAQLTGRMPLVDQLQPVVPGRFLGREALDAALPDSGTTYAGRSILITGAGGSIGSELCRQLLGRAPAKVVLFEISELALYTIDMELRALLRKQKIEIIPVLGSITDAALLARVMAQHKIQVVLHAAAYKHVPLVEKNPIVGMSNNVLGTQTLAMAAGAAGVERFILISSDKAVRPQNMMGASKRMAELVVQDLASRSKGRTVFTMVRFGNVMGSSGSVIPLFQDQIAKGGPVTLTHREVTRFFMTIPEAAKLVLVAGSFASGGDVFVLDMGDPIPIYDLARQMISAAGYAVRDDTNPDGDIEIKITGLRPGEKIHEELLIGEGQLTTPHPKILQANEAALSQIEVASALKSLRRAIEAADEPALRAVVARWVEGGAHFALQDAKPKA</sequence>
<feature type="domain" description="Polysaccharide biosynthesis protein CapD-like" evidence="2">
    <location>
        <begin position="176"/>
        <end position="468"/>
    </location>
</feature>
<comment type="similarity">
    <text evidence="1">Belongs to the polysaccharide synthase family.</text>
</comment>
<dbReference type="AlphaFoldDB" id="A0A1I4JDP0"/>
<dbReference type="SUPFAM" id="SSF53335">
    <property type="entry name" value="S-adenosyl-L-methionine-dependent methyltransferases"/>
    <property type="match status" value="1"/>
</dbReference>
<keyword evidence="4" id="KW-1185">Reference proteome</keyword>
<accession>A0A1I4JDP0</accession>
<dbReference type="PANTHER" id="PTHR43318">
    <property type="entry name" value="UDP-N-ACETYLGLUCOSAMINE 4,6-DEHYDRATASE"/>
    <property type="match status" value="1"/>
</dbReference>
<gene>
    <name evidence="3" type="ORF">SAMN04488004_1362</name>
</gene>
<dbReference type="Pfam" id="PF02719">
    <property type="entry name" value="Polysacc_synt_2"/>
    <property type="match status" value="1"/>
</dbReference>
<dbReference type="InterPro" id="IPR036291">
    <property type="entry name" value="NAD(P)-bd_dom_sf"/>
</dbReference>